<dbReference type="Gene3D" id="3.40.50.150">
    <property type="entry name" value="Vaccinia Virus protein VP39"/>
    <property type="match status" value="1"/>
</dbReference>
<dbReference type="AlphaFoldDB" id="A0A0N7LNW0"/>
<dbReference type="CDD" id="cd02440">
    <property type="entry name" value="AdoMet_MTases"/>
    <property type="match status" value="1"/>
</dbReference>
<dbReference type="SUPFAM" id="SSF53335">
    <property type="entry name" value="S-adenosyl-L-methionine-dependent methyltransferases"/>
    <property type="match status" value="1"/>
</dbReference>
<dbReference type="GO" id="GO:0008757">
    <property type="term" value="F:S-adenosylmethionine-dependent methyltransferase activity"/>
    <property type="evidence" value="ECO:0007669"/>
    <property type="project" value="InterPro"/>
</dbReference>
<dbReference type="EMBL" id="CYPS01000036">
    <property type="protein sequence ID" value="CUH43516.1"/>
    <property type="molecule type" value="Genomic_DNA"/>
</dbReference>
<organism evidence="2 3">
    <name type="scientific">Ruegeria atlantica</name>
    <dbReference type="NCBI Taxonomy" id="81569"/>
    <lineage>
        <taxon>Bacteria</taxon>
        <taxon>Pseudomonadati</taxon>
        <taxon>Pseudomonadota</taxon>
        <taxon>Alphaproteobacteria</taxon>
        <taxon>Rhodobacterales</taxon>
        <taxon>Roseobacteraceae</taxon>
        <taxon>Ruegeria</taxon>
    </lineage>
</organism>
<gene>
    <name evidence="2" type="ORF">RUM4293_02411</name>
</gene>
<evidence type="ECO:0000313" key="3">
    <source>
        <dbReference type="Proteomes" id="UP000050786"/>
    </source>
</evidence>
<evidence type="ECO:0000259" key="1">
    <source>
        <dbReference type="Pfam" id="PF08241"/>
    </source>
</evidence>
<feature type="domain" description="Methyltransferase type 11" evidence="1">
    <location>
        <begin position="50"/>
        <end position="118"/>
    </location>
</feature>
<sequence length="203" mass="22977">MSNFSSNEYWTNRYAQGKNSGAGSYGRLAVYKANFINTFIEVEDIQSVAELGSGDGNQASLFDIPQFTGLDISEDCVRKCNTQFSGRSGWKFLSADAEAESHDAALSLDVIYHLVEDDVFEAYMNRLFSLAKRFVVIYSSDFDFETNNVHVRHRAYSAWVADRFPNWKMYCGETNPFNRDGHGNASRYSFASFKVFERMSDGG</sequence>
<proteinExistence type="predicted"/>
<accession>A0A0N7LNW0</accession>
<dbReference type="RefSeq" id="WP_058273524.1">
    <property type="nucleotide sequence ID" value="NZ_CYPS01000036.1"/>
</dbReference>
<dbReference type="InterPro" id="IPR029063">
    <property type="entry name" value="SAM-dependent_MTases_sf"/>
</dbReference>
<reference evidence="3" key="1">
    <citation type="submission" date="2015-09" db="EMBL/GenBank/DDBJ databases">
        <authorList>
            <person name="Rodrigo-Torres L."/>
            <person name="Arahal D.R."/>
        </authorList>
    </citation>
    <scope>NUCLEOTIDE SEQUENCE [LARGE SCALE GENOMIC DNA]</scope>
    <source>
        <strain evidence="3">CECT 4293</strain>
    </source>
</reference>
<dbReference type="Proteomes" id="UP000050786">
    <property type="component" value="Unassembled WGS sequence"/>
</dbReference>
<dbReference type="InterPro" id="IPR013216">
    <property type="entry name" value="Methyltransf_11"/>
</dbReference>
<keyword evidence="3" id="KW-1185">Reference proteome</keyword>
<name>A0A0N7LNW0_9RHOB</name>
<evidence type="ECO:0000313" key="2">
    <source>
        <dbReference type="EMBL" id="CUH43516.1"/>
    </source>
</evidence>
<protein>
    <recommendedName>
        <fullName evidence="1">Methyltransferase type 11 domain-containing protein</fullName>
    </recommendedName>
</protein>
<dbReference type="Pfam" id="PF08241">
    <property type="entry name" value="Methyltransf_11"/>
    <property type="match status" value="1"/>
</dbReference>